<name>A0A8J3ST55_9ACTN</name>
<accession>A0A8J3ST55</accession>
<dbReference type="Proteomes" id="UP000634476">
    <property type="component" value="Unassembled WGS sequence"/>
</dbReference>
<evidence type="ECO:0000256" key="3">
    <source>
        <dbReference type="ARBA" id="ARBA00023163"/>
    </source>
</evidence>
<proteinExistence type="predicted"/>
<dbReference type="InterPro" id="IPR036271">
    <property type="entry name" value="Tet_transcr_reg_TetR-rel_C_sf"/>
</dbReference>
<protein>
    <submittedName>
        <fullName evidence="7">TetR family transcriptional regulator</fullName>
    </submittedName>
</protein>
<dbReference type="SUPFAM" id="SSF46689">
    <property type="entry name" value="Homeodomain-like"/>
    <property type="match status" value="1"/>
</dbReference>
<dbReference type="Gene3D" id="1.10.357.10">
    <property type="entry name" value="Tetracycline Repressor, domain 2"/>
    <property type="match status" value="1"/>
</dbReference>
<sequence>MSIFAGQGDAGRSMALLWAPRARATGSAPGPKPTLSVEAIVEAGIAVADADTLAGLSMRTVAQRLGRSSMALYTYVPGKAELLDLMYDRVHAEMPPARDPDGGWREAVTAWAGELWSLYLRHPWVVQVSYARPVLGPNEQAVLERLVGILYGAGLDAGTLRGTVTALFHFVRGTAQTVAEARLAATATGVSDQEWWAGRSALLGELAPDFAERFPMSARLAGETAAGHGDDSAQEPPGDEAAPYLERQMDRTFTVGLAILLDGVEAAVGREPGP</sequence>
<dbReference type="InterPro" id="IPR001647">
    <property type="entry name" value="HTH_TetR"/>
</dbReference>
<evidence type="ECO:0000313" key="8">
    <source>
        <dbReference type="Proteomes" id="UP000634476"/>
    </source>
</evidence>
<dbReference type="GO" id="GO:0045892">
    <property type="term" value="P:negative regulation of DNA-templated transcription"/>
    <property type="evidence" value="ECO:0007669"/>
    <property type="project" value="InterPro"/>
</dbReference>
<keyword evidence="3" id="KW-0804">Transcription</keyword>
<dbReference type="Pfam" id="PF02909">
    <property type="entry name" value="TetR_C_1"/>
    <property type="match status" value="1"/>
</dbReference>
<evidence type="ECO:0000256" key="4">
    <source>
        <dbReference type="PROSITE-ProRule" id="PRU00335"/>
    </source>
</evidence>
<dbReference type="AlphaFoldDB" id="A0A8J3ST55"/>
<evidence type="ECO:0000259" key="6">
    <source>
        <dbReference type="PROSITE" id="PS50977"/>
    </source>
</evidence>
<reference evidence="7" key="1">
    <citation type="submission" date="2021-01" db="EMBL/GenBank/DDBJ databases">
        <title>Whole genome shotgun sequence of Planobispora takensis NBRC 109077.</title>
        <authorList>
            <person name="Komaki H."/>
            <person name="Tamura T."/>
        </authorList>
    </citation>
    <scope>NUCLEOTIDE SEQUENCE</scope>
    <source>
        <strain evidence="7">NBRC 109077</strain>
    </source>
</reference>
<dbReference type="InterPro" id="IPR009057">
    <property type="entry name" value="Homeodomain-like_sf"/>
</dbReference>
<dbReference type="Gene3D" id="1.10.10.60">
    <property type="entry name" value="Homeodomain-like"/>
    <property type="match status" value="1"/>
</dbReference>
<comment type="caution">
    <text evidence="7">The sequence shown here is derived from an EMBL/GenBank/DDBJ whole genome shotgun (WGS) entry which is preliminary data.</text>
</comment>
<dbReference type="InterPro" id="IPR004111">
    <property type="entry name" value="Repressor_TetR_C"/>
</dbReference>
<evidence type="ECO:0000256" key="1">
    <source>
        <dbReference type="ARBA" id="ARBA00023015"/>
    </source>
</evidence>
<dbReference type="RefSeq" id="WP_203874602.1">
    <property type="nucleotide sequence ID" value="NZ_BOOK01000014.1"/>
</dbReference>
<dbReference type="SUPFAM" id="SSF48498">
    <property type="entry name" value="Tetracyclin repressor-like, C-terminal domain"/>
    <property type="match status" value="1"/>
</dbReference>
<evidence type="ECO:0000256" key="2">
    <source>
        <dbReference type="ARBA" id="ARBA00023125"/>
    </source>
</evidence>
<feature type="DNA-binding region" description="H-T-H motif" evidence="4">
    <location>
        <begin position="57"/>
        <end position="76"/>
    </location>
</feature>
<dbReference type="PROSITE" id="PS50977">
    <property type="entry name" value="HTH_TETR_2"/>
    <property type="match status" value="1"/>
</dbReference>
<gene>
    <name evidence="7" type="ORF">Pta02_21870</name>
</gene>
<keyword evidence="1" id="KW-0805">Transcription regulation</keyword>
<dbReference type="EMBL" id="BOOK01000014">
    <property type="protein sequence ID" value="GII00179.1"/>
    <property type="molecule type" value="Genomic_DNA"/>
</dbReference>
<feature type="domain" description="HTH tetR-type" evidence="6">
    <location>
        <begin position="34"/>
        <end position="94"/>
    </location>
</feature>
<keyword evidence="2 4" id="KW-0238">DNA-binding</keyword>
<evidence type="ECO:0000256" key="5">
    <source>
        <dbReference type="SAM" id="MobiDB-lite"/>
    </source>
</evidence>
<dbReference type="GO" id="GO:0003677">
    <property type="term" value="F:DNA binding"/>
    <property type="evidence" value="ECO:0007669"/>
    <property type="project" value="UniProtKB-UniRule"/>
</dbReference>
<keyword evidence="8" id="KW-1185">Reference proteome</keyword>
<evidence type="ECO:0000313" key="7">
    <source>
        <dbReference type="EMBL" id="GII00179.1"/>
    </source>
</evidence>
<organism evidence="7 8">
    <name type="scientific">Planobispora takensis</name>
    <dbReference type="NCBI Taxonomy" id="1367882"/>
    <lineage>
        <taxon>Bacteria</taxon>
        <taxon>Bacillati</taxon>
        <taxon>Actinomycetota</taxon>
        <taxon>Actinomycetes</taxon>
        <taxon>Streptosporangiales</taxon>
        <taxon>Streptosporangiaceae</taxon>
        <taxon>Planobispora</taxon>
    </lineage>
</organism>
<feature type="region of interest" description="Disordered" evidence="5">
    <location>
        <begin position="222"/>
        <end position="241"/>
    </location>
</feature>